<dbReference type="EMBL" id="JAHYIQ010000001">
    <property type="protein sequence ID" value="KAK1137578.1"/>
    <property type="molecule type" value="Genomic_DNA"/>
</dbReference>
<evidence type="ECO:0000313" key="1">
    <source>
        <dbReference type="EMBL" id="KAK1137578.1"/>
    </source>
</evidence>
<reference evidence="1" key="1">
    <citation type="submission" date="2021-10" db="EMBL/GenBank/DDBJ databases">
        <title>Melipona bicolor Genome sequencing and assembly.</title>
        <authorList>
            <person name="Araujo N.S."/>
            <person name="Arias M.C."/>
        </authorList>
    </citation>
    <scope>NUCLEOTIDE SEQUENCE</scope>
    <source>
        <strain evidence="1">USP_2M_L1-L4_2017</strain>
        <tissue evidence="1">Whole body</tissue>
    </source>
</reference>
<organism evidence="1 2">
    <name type="scientific">Melipona bicolor</name>
    <dbReference type="NCBI Taxonomy" id="60889"/>
    <lineage>
        <taxon>Eukaryota</taxon>
        <taxon>Metazoa</taxon>
        <taxon>Ecdysozoa</taxon>
        <taxon>Arthropoda</taxon>
        <taxon>Hexapoda</taxon>
        <taxon>Insecta</taxon>
        <taxon>Pterygota</taxon>
        <taxon>Neoptera</taxon>
        <taxon>Endopterygota</taxon>
        <taxon>Hymenoptera</taxon>
        <taxon>Apocrita</taxon>
        <taxon>Aculeata</taxon>
        <taxon>Apoidea</taxon>
        <taxon>Anthophila</taxon>
        <taxon>Apidae</taxon>
        <taxon>Melipona</taxon>
    </lineage>
</organism>
<name>A0AA40GGT0_9HYME</name>
<dbReference type="AlphaFoldDB" id="A0AA40GGT0"/>
<comment type="caution">
    <text evidence="1">The sequence shown here is derived from an EMBL/GenBank/DDBJ whole genome shotgun (WGS) entry which is preliminary data.</text>
</comment>
<sequence length="85" mass="9495">MAVTTSLKNTETSPTKFALTTIPRFSDGDTFDKEIFSSHCVRRVLEGKAMRNCSKASEAVYDKWRQSDGFLNIIEALVNATVSLF</sequence>
<keyword evidence="2" id="KW-1185">Reference proteome</keyword>
<gene>
    <name evidence="1" type="ORF">K0M31_002082</name>
</gene>
<protein>
    <submittedName>
        <fullName evidence="1">Uncharacterized protein</fullName>
    </submittedName>
</protein>
<accession>A0AA40GGT0</accession>
<dbReference type="Proteomes" id="UP001177670">
    <property type="component" value="Unassembled WGS sequence"/>
</dbReference>
<evidence type="ECO:0000313" key="2">
    <source>
        <dbReference type="Proteomes" id="UP001177670"/>
    </source>
</evidence>
<proteinExistence type="predicted"/>